<dbReference type="RefSeq" id="WP_379822158.1">
    <property type="nucleotide sequence ID" value="NZ_JBHUMD010000029.1"/>
</dbReference>
<comment type="caution">
    <text evidence="1">The sequence shown here is derived from an EMBL/GenBank/DDBJ whole genome shotgun (WGS) entry which is preliminary data.</text>
</comment>
<dbReference type="Proteomes" id="UP001597480">
    <property type="component" value="Unassembled WGS sequence"/>
</dbReference>
<organism evidence="1 2">
    <name type="scientific">Flavobacterium suzhouense</name>
    <dbReference type="NCBI Taxonomy" id="1529638"/>
    <lineage>
        <taxon>Bacteria</taxon>
        <taxon>Pseudomonadati</taxon>
        <taxon>Bacteroidota</taxon>
        <taxon>Flavobacteriia</taxon>
        <taxon>Flavobacteriales</taxon>
        <taxon>Flavobacteriaceae</taxon>
        <taxon>Flavobacterium</taxon>
    </lineage>
</organism>
<keyword evidence="2" id="KW-1185">Reference proteome</keyword>
<name>A0ABW5NWA6_9FLAO</name>
<protein>
    <submittedName>
        <fullName evidence="1">Uncharacterized protein</fullName>
    </submittedName>
</protein>
<evidence type="ECO:0000313" key="2">
    <source>
        <dbReference type="Proteomes" id="UP001597480"/>
    </source>
</evidence>
<gene>
    <name evidence="1" type="ORF">ACFSR3_15090</name>
</gene>
<sequence length="80" mass="9236">MFGFDNYNNTDENKPDALDSGNYQFLVKDNTAQIEYCPKSMEVDEYTFFCYTIDSNGQLLLDDSPIDDLKYTSERANLIP</sequence>
<evidence type="ECO:0000313" key="1">
    <source>
        <dbReference type="EMBL" id="MFD2603387.1"/>
    </source>
</evidence>
<proteinExistence type="predicted"/>
<dbReference type="EMBL" id="JBHUMD010000029">
    <property type="protein sequence ID" value="MFD2603387.1"/>
    <property type="molecule type" value="Genomic_DNA"/>
</dbReference>
<accession>A0ABW5NWA6</accession>
<reference evidence="2" key="1">
    <citation type="journal article" date="2019" name="Int. J. Syst. Evol. Microbiol.">
        <title>The Global Catalogue of Microorganisms (GCM) 10K type strain sequencing project: providing services to taxonomists for standard genome sequencing and annotation.</title>
        <authorList>
            <consortium name="The Broad Institute Genomics Platform"/>
            <consortium name="The Broad Institute Genome Sequencing Center for Infectious Disease"/>
            <person name="Wu L."/>
            <person name="Ma J."/>
        </authorList>
    </citation>
    <scope>NUCLEOTIDE SEQUENCE [LARGE SCALE GENOMIC DNA]</scope>
    <source>
        <strain evidence="2">KCTC 42107</strain>
    </source>
</reference>